<dbReference type="InterPro" id="IPR046036">
    <property type="entry name" value="DUF5994"/>
</dbReference>
<proteinExistence type="predicted"/>
<organism evidence="2 3">
    <name type="scientific">Amycolatopsis taiwanensis</name>
    <dbReference type="NCBI Taxonomy" id="342230"/>
    <lineage>
        <taxon>Bacteria</taxon>
        <taxon>Bacillati</taxon>
        <taxon>Actinomycetota</taxon>
        <taxon>Actinomycetes</taxon>
        <taxon>Pseudonocardiales</taxon>
        <taxon>Pseudonocardiaceae</taxon>
        <taxon>Amycolatopsis</taxon>
    </lineage>
</organism>
<evidence type="ECO:0000313" key="3">
    <source>
        <dbReference type="Proteomes" id="UP001165136"/>
    </source>
</evidence>
<dbReference type="Pfam" id="PF19457">
    <property type="entry name" value="DUF5994"/>
    <property type="match status" value="1"/>
</dbReference>
<protein>
    <submittedName>
        <fullName evidence="2">Uncharacterized protein</fullName>
    </submittedName>
</protein>
<dbReference type="EMBL" id="BSTI01000006">
    <property type="protein sequence ID" value="GLY66526.1"/>
    <property type="molecule type" value="Genomic_DNA"/>
</dbReference>
<keyword evidence="3" id="KW-1185">Reference proteome</keyword>
<feature type="region of interest" description="Disordered" evidence="1">
    <location>
        <begin position="1"/>
        <end position="20"/>
    </location>
</feature>
<reference evidence="2" key="1">
    <citation type="submission" date="2023-03" db="EMBL/GenBank/DDBJ databases">
        <title>Amycolatopsis taiwanensis NBRC 103393.</title>
        <authorList>
            <person name="Ichikawa N."/>
            <person name="Sato H."/>
            <person name="Tonouchi N."/>
        </authorList>
    </citation>
    <scope>NUCLEOTIDE SEQUENCE</scope>
    <source>
        <strain evidence="2">NBRC 103393</strain>
    </source>
</reference>
<gene>
    <name evidence="2" type="ORF">Atai01_31450</name>
</gene>
<sequence length="177" mass="19425">MTSRPHTTRIRPSVSKTGKPPWHALRLRLKPKAPTTGYVDGAWWPRSRDLSTELPSLLAVLAIRPGRIERVSYNLTGWHPAGRRLPIEGGVVRLEGFRAQRPDTVTITGQGRQRLTLLVIPPEAAPAAAHRMLMTASQRGNLENIEDLLAAGRPAAPEATDVVDVEAQRWELDGGSV</sequence>
<accession>A0A9W6R0S5</accession>
<name>A0A9W6R0S5_9PSEU</name>
<dbReference type="AlphaFoldDB" id="A0A9W6R0S5"/>
<evidence type="ECO:0000313" key="2">
    <source>
        <dbReference type="EMBL" id="GLY66526.1"/>
    </source>
</evidence>
<comment type="caution">
    <text evidence="2">The sequence shown here is derived from an EMBL/GenBank/DDBJ whole genome shotgun (WGS) entry which is preliminary data.</text>
</comment>
<evidence type="ECO:0000256" key="1">
    <source>
        <dbReference type="SAM" id="MobiDB-lite"/>
    </source>
</evidence>
<dbReference type="Proteomes" id="UP001165136">
    <property type="component" value="Unassembled WGS sequence"/>
</dbReference>